<comment type="caution">
    <text evidence="1">The sequence shown here is derived from an EMBL/GenBank/DDBJ whole genome shotgun (WGS) entry which is preliminary data.</text>
</comment>
<gene>
    <name evidence="1" type="ORF">S01H1_43697</name>
</gene>
<dbReference type="AlphaFoldDB" id="X0UQX8"/>
<proteinExistence type="predicted"/>
<feature type="non-terminal residue" evidence="1">
    <location>
        <position position="265"/>
    </location>
</feature>
<dbReference type="EMBL" id="BARS01027849">
    <property type="protein sequence ID" value="GAG01647.1"/>
    <property type="molecule type" value="Genomic_DNA"/>
</dbReference>
<reference evidence="1" key="1">
    <citation type="journal article" date="2014" name="Front. Microbiol.">
        <title>High frequency of phylogenetically diverse reductive dehalogenase-homologous genes in deep subseafloor sedimentary metagenomes.</title>
        <authorList>
            <person name="Kawai M."/>
            <person name="Futagami T."/>
            <person name="Toyoda A."/>
            <person name="Takaki Y."/>
            <person name="Nishi S."/>
            <person name="Hori S."/>
            <person name="Arai W."/>
            <person name="Tsubouchi T."/>
            <person name="Morono Y."/>
            <person name="Uchiyama I."/>
            <person name="Ito T."/>
            <person name="Fujiyama A."/>
            <person name="Inagaki F."/>
            <person name="Takami H."/>
        </authorList>
    </citation>
    <scope>NUCLEOTIDE SEQUENCE</scope>
    <source>
        <strain evidence="1">Expedition CK06-06</strain>
    </source>
</reference>
<accession>X0UQX8</accession>
<protein>
    <submittedName>
        <fullName evidence="1">Uncharacterized protein</fullName>
    </submittedName>
</protein>
<name>X0UQX8_9ZZZZ</name>
<sequence length="265" mass="27076">SNTRKKVSIGTAAVFESAVVSYTSVAALSDTQAIVVYADAGNSNYGTACILDISGDTITPATPVVFDSVIVEYLSVAALSSTQAIVTYRNDSGSPEDGTACILDISGSTITPATPTVFENAGTQYTSVAKLTSTKAIVAYQDQGNNNHGKSCILDISGSTITPGVVVEFESGATTYISIAALSDIKAIVTFADGTAAGRACILDVSGSTITDGNPATFTATNTDYTSVTALSSTKALVAYKDNANLEYGTICTLEIDDASDTQAS</sequence>
<organism evidence="1">
    <name type="scientific">marine sediment metagenome</name>
    <dbReference type="NCBI Taxonomy" id="412755"/>
    <lineage>
        <taxon>unclassified sequences</taxon>
        <taxon>metagenomes</taxon>
        <taxon>ecological metagenomes</taxon>
    </lineage>
</organism>
<evidence type="ECO:0000313" key="1">
    <source>
        <dbReference type="EMBL" id="GAG01647.1"/>
    </source>
</evidence>
<feature type="non-terminal residue" evidence="1">
    <location>
        <position position="1"/>
    </location>
</feature>